<protein>
    <submittedName>
        <fullName evidence="2">Uncharacterized protein</fullName>
    </submittedName>
</protein>
<gene>
    <name evidence="2" type="ORF">CTRG_03838</name>
</gene>
<name>C5MDT6_CANTT</name>
<feature type="transmembrane region" description="Helical" evidence="1">
    <location>
        <begin position="9"/>
        <end position="34"/>
    </location>
</feature>
<proteinExistence type="predicted"/>
<dbReference type="KEGG" id="ctp:CTRG_03838"/>
<sequence>MHKDEKDNLYFFSAIVIFFISRGSFFGVVVTIIFQPTIRTPFFFNHLVDSISHKSFDLPASLYTLYFIHNETYPVIKLKKKEKDYIKKTGSIVGFVRLAVSPDSLSSLLPYIFLPVSRNYFFLCQSYA</sequence>
<organism evidence="2 3">
    <name type="scientific">Candida tropicalis (strain ATCC MYA-3404 / T1)</name>
    <name type="common">Yeast</name>
    <dbReference type="NCBI Taxonomy" id="294747"/>
    <lineage>
        <taxon>Eukaryota</taxon>
        <taxon>Fungi</taxon>
        <taxon>Dikarya</taxon>
        <taxon>Ascomycota</taxon>
        <taxon>Saccharomycotina</taxon>
        <taxon>Pichiomycetes</taxon>
        <taxon>Debaryomycetaceae</taxon>
        <taxon>Candida/Lodderomyces clade</taxon>
        <taxon>Candida</taxon>
    </lineage>
</organism>
<keyword evidence="1" id="KW-0812">Transmembrane</keyword>
<accession>C5MDT6</accession>
<keyword evidence="3" id="KW-1185">Reference proteome</keyword>
<dbReference type="RefSeq" id="XP_002549541.1">
    <property type="nucleotide sequence ID" value="XM_002549495.1"/>
</dbReference>
<dbReference type="GeneID" id="8301464"/>
<dbReference type="EMBL" id="GG692399">
    <property type="protein sequence ID" value="EER32167.1"/>
    <property type="molecule type" value="Genomic_DNA"/>
</dbReference>
<dbReference type="AlphaFoldDB" id="C5MDT6"/>
<dbReference type="Proteomes" id="UP000002037">
    <property type="component" value="Unassembled WGS sequence"/>
</dbReference>
<evidence type="ECO:0000313" key="3">
    <source>
        <dbReference type="Proteomes" id="UP000002037"/>
    </source>
</evidence>
<dbReference type="VEuPathDB" id="FungiDB:CTRG_03838"/>
<keyword evidence="1" id="KW-0472">Membrane</keyword>
<dbReference type="HOGENOM" id="CLU_1959286_0_0_1"/>
<reference evidence="2 3" key="1">
    <citation type="journal article" date="2009" name="Nature">
        <title>Evolution of pathogenicity and sexual reproduction in eight Candida genomes.</title>
        <authorList>
            <person name="Butler G."/>
            <person name="Rasmussen M.D."/>
            <person name="Lin M.F."/>
            <person name="Santos M.A."/>
            <person name="Sakthikumar S."/>
            <person name="Munro C.A."/>
            <person name="Rheinbay E."/>
            <person name="Grabherr M."/>
            <person name="Forche A."/>
            <person name="Reedy J.L."/>
            <person name="Agrafioti I."/>
            <person name="Arnaud M.B."/>
            <person name="Bates S."/>
            <person name="Brown A.J."/>
            <person name="Brunke S."/>
            <person name="Costanzo M.C."/>
            <person name="Fitzpatrick D.A."/>
            <person name="de Groot P.W."/>
            <person name="Harris D."/>
            <person name="Hoyer L.L."/>
            <person name="Hube B."/>
            <person name="Klis F.M."/>
            <person name="Kodira C."/>
            <person name="Lennard N."/>
            <person name="Logue M.E."/>
            <person name="Martin R."/>
            <person name="Neiman A.M."/>
            <person name="Nikolaou E."/>
            <person name="Quail M.A."/>
            <person name="Quinn J."/>
            <person name="Santos M.C."/>
            <person name="Schmitzberger F.F."/>
            <person name="Sherlock G."/>
            <person name="Shah P."/>
            <person name="Silverstein K.A."/>
            <person name="Skrzypek M.S."/>
            <person name="Soll D."/>
            <person name="Staggs R."/>
            <person name="Stansfield I."/>
            <person name="Stumpf M.P."/>
            <person name="Sudbery P.E."/>
            <person name="Srikantha T."/>
            <person name="Zeng Q."/>
            <person name="Berman J."/>
            <person name="Berriman M."/>
            <person name="Heitman J."/>
            <person name="Gow N.A."/>
            <person name="Lorenz M.C."/>
            <person name="Birren B.W."/>
            <person name="Kellis M."/>
            <person name="Cuomo C.A."/>
        </authorList>
    </citation>
    <scope>NUCLEOTIDE SEQUENCE [LARGE SCALE GENOMIC DNA]</scope>
    <source>
        <strain evidence="3">ATCC MYA-3404 / T1</strain>
    </source>
</reference>
<keyword evidence="1" id="KW-1133">Transmembrane helix</keyword>
<evidence type="ECO:0000313" key="2">
    <source>
        <dbReference type="EMBL" id="EER32167.1"/>
    </source>
</evidence>
<evidence type="ECO:0000256" key="1">
    <source>
        <dbReference type="SAM" id="Phobius"/>
    </source>
</evidence>